<dbReference type="SUPFAM" id="SSF50974">
    <property type="entry name" value="Nitrous oxide reductase, N-terminal domain"/>
    <property type="match status" value="1"/>
</dbReference>
<dbReference type="EMBL" id="QHHQ01000008">
    <property type="protein sequence ID" value="RAH97686.1"/>
    <property type="molecule type" value="Genomic_DNA"/>
</dbReference>
<dbReference type="Pfam" id="PF22494">
    <property type="entry name" value="choice_anch_I"/>
    <property type="match status" value="1"/>
</dbReference>
<evidence type="ECO:0000256" key="3">
    <source>
        <dbReference type="ARBA" id="ARBA00022737"/>
    </source>
</evidence>
<name>A0A8B2NM73_9HYPH</name>
<evidence type="ECO:0000256" key="2">
    <source>
        <dbReference type="ARBA" id="ARBA00022656"/>
    </source>
</evidence>
<dbReference type="Gene3D" id="3.60.10.10">
    <property type="entry name" value="Endonuclease/exonuclease/phosphatase"/>
    <property type="match status" value="1"/>
</dbReference>
<dbReference type="Gene3D" id="2.150.10.10">
    <property type="entry name" value="Serralysin-like metalloprotease, C-terminal"/>
    <property type="match status" value="2"/>
</dbReference>
<dbReference type="InterPro" id="IPR015943">
    <property type="entry name" value="WD40/YVTN_repeat-like_dom_sf"/>
</dbReference>
<dbReference type="GO" id="GO:0016020">
    <property type="term" value="C:membrane"/>
    <property type="evidence" value="ECO:0007669"/>
    <property type="project" value="UniProtKB-SubCell"/>
</dbReference>
<keyword evidence="2" id="KW-0800">Toxin</keyword>
<comment type="subcellular location">
    <subcellularLocation>
        <location evidence="1">Membrane</location>
    </subcellularLocation>
</comment>
<dbReference type="Proteomes" id="UP000249590">
    <property type="component" value="Unassembled WGS sequence"/>
</dbReference>
<dbReference type="CDD" id="cd10283">
    <property type="entry name" value="MnuA_DNase1-like"/>
    <property type="match status" value="1"/>
</dbReference>
<dbReference type="InterPro" id="IPR011049">
    <property type="entry name" value="Serralysin-like_metalloprot_C"/>
</dbReference>
<dbReference type="InterPro" id="IPR036691">
    <property type="entry name" value="Endo/exonu/phosph_ase_sf"/>
</dbReference>
<evidence type="ECO:0000256" key="5">
    <source>
        <dbReference type="ARBA" id="ARBA00023136"/>
    </source>
</evidence>
<dbReference type="InterPro" id="IPR055188">
    <property type="entry name" value="Choice_anch_I"/>
</dbReference>
<dbReference type="PANTHER" id="PTHR42834">
    <property type="entry name" value="ENDONUCLEASE/EXONUCLEASE/PHOSPHATASE FAMILY PROTEIN (AFU_ORTHOLOGUE AFUA_3G09210)"/>
    <property type="match status" value="1"/>
</dbReference>
<comment type="caution">
    <text evidence="9">The sequence shown here is derived from an EMBL/GenBank/DDBJ whole genome shotgun (WGS) entry which is preliminary data.</text>
</comment>
<dbReference type="Pfam" id="PF19580">
    <property type="entry name" value="Exo_endo_phos_3"/>
    <property type="match status" value="1"/>
</dbReference>
<dbReference type="PRINTS" id="PR01488">
    <property type="entry name" value="RTXTOXINA"/>
</dbReference>
<feature type="compositionally biased region" description="Basic and acidic residues" evidence="6">
    <location>
        <begin position="1179"/>
        <end position="1196"/>
    </location>
</feature>
<dbReference type="SUPFAM" id="SSF56219">
    <property type="entry name" value="DNase I-like"/>
    <property type="match status" value="1"/>
</dbReference>
<evidence type="ECO:0000313" key="10">
    <source>
        <dbReference type="Proteomes" id="UP000249590"/>
    </source>
</evidence>
<dbReference type="PANTHER" id="PTHR42834:SF1">
    <property type="entry name" value="ENDONUCLEASE_EXONUCLEASE_PHOSPHATASE FAMILY PROTEIN (AFU_ORTHOLOGUE AFUA_3G09210)"/>
    <property type="match status" value="1"/>
</dbReference>
<dbReference type="InterPro" id="IPR018511">
    <property type="entry name" value="Hemolysin-typ_Ca-bd_CS"/>
</dbReference>
<dbReference type="InterPro" id="IPR003995">
    <property type="entry name" value="RTX_toxin_determinant-A"/>
</dbReference>
<feature type="region of interest" description="Disordered" evidence="6">
    <location>
        <begin position="1263"/>
        <end position="1287"/>
    </location>
</feature>
<dbReference type="OrthoDB" id="9773411at2"/>
<evidence type="ECO:0000259" key="8">
    <source>
        <dbReference type="Pfam" id="PF22494"/>
    </source>
</evidence>
<keyword evidence="4" id="KW-0843">Virulence</keyword>
<evidence type="ECO:0000256" key="4">
    <source>
        <dbReference type="ARBA" id="ARBA00023026"/>
    </source>
</evidence>
<dbReference type="GO" id="GO:0090729">
    <property type="term" value="F:toxin activity"/>
    <property type="evidence" value="ECO:0007669"/>
    <property type="project" value="UniProtKB-KW"/>
</dbReference>
<gene>
    <name evidence="9" type="ORF">DLJ53_27970</name>
</gene>
<accession>A0A8B2NM73</accession>
<reference evidence="9 10" key="1">
    <citation type="submission" date="2018-05" db="EMBL/GenBank/DDBJ databases">
        <title>Acuticoccus sediminis sp. nov., isolated from deep-sea sediment of Indian Ocean.</title>
        <authorList>
            <person name="Liu X."/>
            <person name="Lai Q."/>
            <person name="Du Y."/>
            <person name="Sun F."/>
            <person name="Zhang X."/>
            <person name="Wang S."/>
            <person name="Shao Z."/>
        </authorList>
    </citation>
    <scope>NUCLEOTIDE SEQUENCE [LARGE SCALE GENOMIC DNA]</scope>
    <source>
        <strain evidence="9 10">PTG4-2</strain>
    </source>
</reference>
<feature type="compositionally biased region" description="Basic and acidic residues" evidence="6">
    <location>
        <begin position="407"/>
        <end position="416"/>
    </location>
</feature>
<protein>
    <submittedName>
        <fullName evidence="9">Endonuclease/exonuclease/phosphatase</fullName>
    </submittedName>
</protein>
<feature type="compositionally biased region" description="Low complexity" evidence="6">
    <location>
        <begin position="1221"/>
        <end position="1231"/>
    </location>
</feature>
<dbReference type="GO" id="GO:0004519">
    <property type="term" value="F:endonuclease activity"/>
    <property type="evidence" value="ECO:0007669"/>
    <property type="project" value="UniProtKB-KW"/>
</dbReference>
<dbReference type="InterPro" id="IPR011045">
    <property type="entry name" value="N2O_reductase_N"/>
</dbReference>
<keyword evidence="9" id="KW-0255">Endonuclease</keyword>
<dbReference type="InterPro" id="IPR001343">
    <property type="entry name" value="Hemolysn_Ca-bd"/>
</dbReference>
<feature type="region of interest" description="Disordered" evidence="6">
    <location>
        <begin position="393"/>
        <end position="416"/>
    </location>
</feature>
<proteinExistence type="predicted"/>
<keyword evidence="9" id="KW-0269">Exonuclease</keyword>
<feature type="region of interest" description="Disordered" evidence="6">
    <location>
        <begin position="1171"/>
        <end position="1239"/>
    </location>
</feature>
<organism evidence="9 10">
    <name type="scientific">Acuticoccus sediminis</name>
    <dbReference type="NCBI Taxonomy" id="2184697"/>
    <lineage>
        <taxon>Bacteria</taxon>
        <taxon>Pseudomonadati</taxon>
        <taxon>Pseudomonadota</taxon>
        <taxon>Alphaproteobacteria</taxon>
        <taxon>Hyphomicrobiales</taxon>
        <taxon>Amorphaceae</taxon>
        <taxon>Acuticoccus</taxon>
    </lineage>
</organism>
<evidence type="ECO:0000259" key="7">
    <source>
        <dbReference type="Pfam" id="PF19580"/>
    </source>
</evidence>
<feature type="compositionally biased region" description="Basic and acidic residues" evidence="6">
    <location>
        <begin position="1204"/>
        <end position="1215"/>
    </location>
</feature>
<evidence type="ECO:0000256" key="6">
    <source>
        <dbReference type="SAM" id="MobiDB-lite"/>
    </source>
</evidence>
<dbReference type="GO" id="GO:0005509">
    <property type="term" value="F:calcium ion binding"/>
    <property type="evidence" value="ECO:0007669"/>
    <property type="project" value="InterPro"/>
</dbReference>
<feature type="compositionally biased region" description="Acidic residues" evidence="6">
    <location>
        <begin position="394"/>
        <end position="406"/>
    </location>
</feature>
<evidence type="ECO:0000256" key="1">
    <source>
        <dbReference type="ARBA" id="ARBA00004370"/>
    </source>
</evidence>
<dbReference type="NCBIfam" id="NF038117">
    <property type="entry name" value="choice_anch_I"/>
    <property type="match status" value="1"/>
</dbReference>
<dbReference type="PRINTS" id="PR00313">
    <property type="entry name" value="CABNDNGRPT"/>
</dbReference>
<sequence>MEDAPTATGELVATIVAQLDSTVGEGGSEVVAHEDGRLYVTNGAIGAIDVYDIESETLVTSFDLTALAGYESLQSVDVRNGVVAAAIARPNLDDGGTVVGQPGFVAFFDAGTGALLSTADVGNLPDSIHFTDDGNTLVVAGEGEFNADSDTDDNPLGTIAVIDTSDAANPVSTVLDFASFSTADFEMAGLRVAPGVPVARDAEPEFVAISPDGATAYVTLQENNGIAVVDLASKTITGVVSVGLQDHSVAGLDPEDDGAIGIGTHDNLVGLRMPDAIVAHEIGGETYLFIANEGDGRGDADDGFPGDEARVGDILDGDVPGLSIDPSVDTTGLERLTVSTVDGDTDGDGDIDVLHAFGSRSFSILDTEGNVVFDSGDAFERIVADLAGERFNNDDGDTIEASGGDEVDNRSDAKGPEPEAIAVGEISGEVYAFIGLERDSGVMVYNVTDPMAPSFVTYLEPLFEATGDDVARVGPETIAFISAADSSTGAAQIAVANEISGTTIVYEFVPALAIYDIQGAGHLSAYDGDVVQTTGIVTAVDTNGFYLQDVDGDGNDATSDGIFVFTGSAPAVAVGDEATVTGTVDEYQPGDPEDANLTITEIVSPEVTVLSSGNALPAATLIGAAGRTPPTEVVITDGETPVDLALDPGTFEPAVDGIDFYESLEGMYVQLDDPAVISTTNSYGETWILTDDGAGSTPGLNDRGGININADADGYGDLNPERIQIQEDSGLTPGDIAFEVGTELQDVFGVVSYSFGNFEVLATEAVVAEAESTNTRETAALAGGENELLFATYNVLNVTANEADGDADQIAQLAQQIVDHMGSPDIVALQEIQDDSGVTDDGTLSADETLQAIVDAIAEAGGPRYEFVSAVVDEDGETGGVPGGNIRNAFIYNPDRVELQRAITLESDVLAAYGVSNPDAFEGARDPLMGVFTFNGETVTVINNHFSSRSGSTPIFGATQEFIQAGEDARQQQALTVNEVVDALLADDPDANVIVNGDLNTFEFTDEVADDLQGTLGGKVLTNLIDGVDEGERYTYVFDGNSQVLDHILVSNNLAGQAEADIVHVNNDFLDYASDHEPVVARITIGLPRVVVGTDGDDTLQARADGGRVDGLGGDDIITGSRADDRLFGGTGTDTVNGMGGDDVIVIVDGIADGGAGADRVVGGNGDNVLHGGGGSDELEGRRGNDVLFGDDRRDTVLGQGGDDVIRGGNGRDELSGGAGDDTVVGNAGDDVAGGNGGNDLVAGQDGDDTLLGGNGLDTLLGGDGDDSLSGGAKADQLSGGNGNDTLFGDDGHDQLFGNDGDDFIVGGAGNDTATGGAGADTFVFESGAGALIIADFEQGTDLLAPLTGPVDFDELSFSGDTIRDADGDVVVRFSDGFLATSLTESDFALIAIS</sequence>
<dbReference type="SUPFAM" id="SSF51120">
    <property type="entry name" value="beta-Roll"/>
    <property type="match status" value="3"/>
</dbReference>
<keyword evidence="3" id="KW-0677">Repeat</keyword>
<feature type="domain" description="Endonuclease/exonuclease/phosphatase" evidence="7">
    <location>
        <begin position="916"/>
        <end position="1062"/>
    </location>
</feature>
<dbReference type="Pfam" id="PF00353">
    <property type="entry name" value="HemolysinCabind"/>
    <property type="match status" value="6"/>
</dbReference>
<keyword evidence="9" id="KW-0540">Nuclease</keyword>
<dbReference type="GO" id="GO:0005576">
    <property type="term" value="C:extracellular region"/>
    <property type="evidence" value="ECO:0007669"/>
    <property type="project" value="InterPro"/>
</dbReference>
<dbReference type="PROSITE" id="PS00330">
    <property type="entry name" value="HEMOLYSIN_CALCIUM"/>
    <property type="match status" value="2"/>
</dbReference>
<dbReference type="Gene3D" id="2.130.10.10">
    <property type="entry name" value="YVTN repeat-like/Quinoprotein amine dehydrogenase"/>
    <property type="match status" value="1"/>
</dbReference>
<dbReference type="RefSeq" id="WP_111351521.1">
    <property type="nucleotide sequence ID" value="NZ_QHHQ01000008.1"/>
</dbReference>
<keyword evidence="10" id="KW-1185">Reference proteome</keyword>
<keyword evidence="5" id="KW-0472">Membrane</keyword>
<dbReference type="CDD" id="cd04486">
    <property type="entry name" value="YhcR_OBF_like"/>
    <property type="match status" value="1"/>
</dbReference>
<dbReference type="GO" id="GO:0004527">
    <property type="term" value="F:exonuclease activity"/>
    <property type="evidence" value="ECO:0007669"/>
    <property type="project" value="UniProtKB-KW"/>
</dbReference>
<evidence type="ECO:0000313" key="9">
    <source>
        <dbReference type="EMBL" id="RAH97686.1"/>
    </source>
</evidence>
<keyword evidence="9" id="KW-0378">Hydrolase</keyword>
<feature type="domain" description="Choice-of-anchor I" evidence="8">
    <location>
        <begin position="25"/>
        <end position="507"/>
    </location>
</feature>
<dbReference type="InterPro" id="IPR005135">
    <property type="entry name" value="Endo/exonuclease/phosphatase"/>
</dbReference>